<dbReference type="InterPro" id="IPR001173">
    <property type="entry name" value="Glyco_trans_2-like"/>
</dbReference>
<feature type="domain" description="Galactosyltransferase C-terminal" evidence="6">
    <location>
        <begin position="173"/>
        <end position="232"/>
    </location>
</feature>
<reference evidence="7 8" key="1">
    <citation type="submission" date="2019-07" db="EMBL/GenBank/DDBJ databases">
        <title>R&amp;d 2014.</title>
        <authorList>
            <person name="Klenk H.-P."/>
        </authorList>
    </citation>
    <scope>NUCLEOTIDE SEQUENCE [LARGE SCALE GENOMIC DNA]</scope>
    <source>
        <strain evidence="7 8">DSM 43912</strain>
    </source>
</reference>
<dbReference type="AlphaFoldDB" id="A0A562WHW7"/>
<dbReference type="Proteomes" id="UP000319728">
    <property type="component" value="Unassembled WGS sequence"/>
</dbReference>
<evidence type="ECO:0000313" key="8">
    <source>
        <dbReference type="Proteomes" id="UP000319728"/>
    </source>
</evidence>
<dbReference type="SUPFAM" id="SSF53448">
    <property type="entry name" value="Nucleotide-diphospho-sugar transferases"/>
    <property type="match status" value="1"/>
</dbReference>
<evidence type="ECO:0000256" key="4">
    <source>
        <dbReference type="ARBA" id="ARBA00022679"/>
    </source>
</evidence>
<accession>A0A562WHW7</accession>
<keyword evidence="3" id="KW-0328">Glycosyltransferase</keyword>
<dbReference type="InterPro" id="IPR027791">
    <property type="entry name" value="Galactosyl_T_C"/>
</dbReference>
<gene>
    <name evidence="7" type="ORF">JD81_03269</name>
</gene>
<dbReference type="EMBL" id="VLLP01000001">
    <property type="protein sequence ID" value="TWJ29738.1"/>
    <property type="molecule type" value="Genomic_DNA"/>
</dbReference>
<keyword evidence="8" id="KW-1185">Reference proteome</keyword>
<name>A0A562WHW7_9ACTN</name>
<sequence>MFTGTATPLISVVVPTYNRSALLHHTLTALADQRMPRTRFEVVVADDGSTDDTRETAEAFTERLSLRYHHQDDLGFRAAAARNAGARLASGDILVFVDTGVLPGPDFLTAHLAAHQRPGRPRAVLGYTYGYRPDDPNPALEADAVGSRTPEEIVRTLGTSAGFQDGRYPTFASCGFDLSRVPVSWQLFWSLNCSVRAADFHAVGGFDEDFRSWGGEDIELGYRLERHGLAFEVSRDAWAVDTPHPREKRDTSGDNSSNALIILHKHPEPVMELLWAWFCRHLPQLEDTRAWHLRQELPAIRRATTYARSRDVTAELAQLRDTVPAGSRIAVIGCGGTLPPGFPPAHLVDFDEDVLRRLPSDPAYTVHHGLGIRTVLPDDAVDVVLVTSRMTPLWRRWRAHILAEAHRIGTTVRGPLVEPTPEVAGAAAG</sequence>
<evidence type="ECO:0000259" key="6">
    <source>
        <dbReference type="Pfam" id="PF02709"/>
    </source>
</evidence>
<evidence type="ECO:0000256" key="3">
    <source>
        <dbReference type="ARBA" id="ARBA00022676"/>
    </source>
</evidence>
<feature type="domain" description="Glycosyltransferase 2-like" evidence="5">
    <location>
        <begin position="11"/>
        <end position="120"/>
    </location>
</feature>
<evidence type="ECO:0000313" key="7">
    <source>
        <dbReference type="EMBL" id="TWJ29738.1"/>
    </source>
</evidence>
<dbReference type="PANTHER" id="PTHR43179:SF12">
    <property type="entry name" value="GALACTOFURANOSYLTRANSFERASE GLFT2"/>
    <property type="match status" value="1"/>
</dbReference>
<comment type="pathway">
    <text evidence="1">Cell wall biogenesis; cell wall polysaccharide biosynthesis.</text>
</comment>
<proteinExistence type="inferred from homology"/>
<dbReference type="GO" id="GO:0016757">
    <property type="term" value="F:glycosyltransferase activity"/>
    <property type="evidence" value="ECO:0007669"/>
    <property type="project" value="UniProtKB-KW"/>
</dbReference>
<keyword evidence="4 7" id="KW-0808">Transferase</keyword>
<dbReference type="Pfam" id="PF00535">
    <property type="entry name" value="Glycos_transf_2"/>
    <property type="match status" value="1"/>
</dbReference>
<organism evidence="7 8">
    <name type="scientific">Micromonospora sagamiensis</name>
    <dbReference type="NCBI Taxonomy" id="47875"/>
    <lineage>
        <taxon>Bacteria</taxon>
        <taxon>Bacillati</taxon>
        <taxon>Actinomycetota</taxon>
        <taxon>Actinomycetes</taxon>
        <taxon>Micromonosporales</taxon>
        <taxon>Micromonosporaceae</taxon>
        <taxon>Micromonospora</taxon>
    </lineage>
</organism>
<dbReference type="Gene3D" id="3.90.550.10">
    <property type="entry name" value="Spore Coat Polysaccharide Biosynthesis Protein SpsA, Chain A"/>
    <property type="match status" value="1"/>
</dbReference>
<dbReference type="PANTHER" id="PTHR43179">
    <property type="entry name" value="RHAMNOSYLTRANSFERASE WBBL"/>
    <property type="match status" value="1"/>
</dbReference>
<evidence type="ECO:0000256" key="2">
    <source>
        <dbReference type="ARBA" id="ARBA00006739"/>
    </source>
</evidence>
<evidence type="ECO:0000256" key="1">
    <source>
        <dbReference type="ARBA" id="ARBA00004776"/>
    </source>
</evidence>
<protein>
    <submittedName>
        <fullName evidence="7">GT2 family glycosyltransferase</fullName>
    </submittedName>
</protein>
<dbReference type="OrthoDB" id="4120491at2"/>
<comment type="similarity">
    <text evidence="2">Belongs to the glycosyltransferase 2 family.</text>
</comment>
<comment type="caution">
    <text evidence="7">The sequence shown here is derived from an EMBL/GenBank/DDBJ whole genome shotgun (WGS) entry which is preliminary data.</text>
</comment>
<dbReference type="InterPro" id="IPR029044">
    <property type="entry name" value="Nucleotide-diphossugar_trans"/>
</dbReference>
<dbReference type="Pfam" id="PF02709">
    <property type="entry name" value="Glyco_transf_7C"/>
    <property type="match status" value="1"/>
</dbReference>
<evidence type="ECO:0000259" key="5">
    <source>
        <dbReference type="Pfam" id="PF00535"/>
    </source>
</evidence>
<dbReference type="RefSeq" id="WP_145818603.1">
    <property type="nucleotide sequence ID" value="NZ_AP023438.1"/>
</dbReference>